<dbReference type="GO" id="GO:0005886">
    <property type="term" value="C:plasma membrane"/>
    <property type="evidence" value="ECO:0007669"/>
    <property type="project" value="TreeGrafter"/>
</dbReference>
<evidence type="ECO:0000256" key="4">
    <source>
        <dbReference type="ARBA" id="ARBA00022692"/>
    </source>
</evidence>
<feature type="region of interest" description="Disordered" evidence="7">
    <location>
        <begin position="1"/>
        <end position="26"/>
    </location>
</feature>
<comment type="similarity">
    <text evidence="2">Belongs to the nucleobase:cation symporter-2 (NCS2) (TC 2.A.40) family. Azg-like subfamily.</text>
</comment>
<feature type="transmembrane region" description="Helical" evidence="8">
    <location>
        <begin position="184"/>
        <end position="205"/>
    </location>
</feature>
<keyword evidence="10" id="KW-1185">Reference proteome</keyword>
<keyword evidence="3" id="KW-0813">Transport</keyword>
<feature type="compositionally biased region" description="Basic and acidic residues" evidence="7">
    <location>
        <begin position="500"/>
        <end position="510"/>
    </location>
</feature>
<protein>
    <submittedName>
        <fullName evidence="9">Putative xanthine/uracil permease</fullName>
    </submittedName>
</protein>
<dbReference type="InterPro" id="IPR045018">
    <property type="entry name" value="Azg-like"/>
</dbReference>
<evidence type="ECO:0000256" key="3">
    <source>
        <dbReference type="ARBA" id="ARBA00022448"/>
    </source>
</evidence>
<dbReference type="GO" id="GO:0015853">
    <property type="term" value="P:adenine transport"/>
    <property type="evidence" value="ECO:0007669"/>
    <property type="project" value="TreeGrafter"/>
</dbReference>
<reference evidence="9 10" key="1">
    <citation type="journal article" date="2013" name="Fungal Biol.">
        <title>Analysis of microsatellite markers in the genome of the plant pathogen Ceratocystis fimbriata.</title>
        <authorList>
            <person name="Simpson M.C."/>
            <person name="Wilken P.M."/>
            <person name="Coetzee M.P."/>
            <person name="Wingfield M.J."/>
            <person name="Wingfield B.D."/>
        </authorList>
    </citation>
    <scope>NUCLEOTIDE SEQUENCE [LARGE SCALE GENOMIC DNA]</scope>
    <source>
        <strain evidence="9 10">CBS 114723</strain>
    </source>
</reference>
<dbReference type="PANTHER" id="PTHR43337">
    <property type="entry name" value="XANTHINE/URACIL PERMEASE C887.17-RELATED"/>
    <property type="match status" value="1"/>
</dbReference>
<dbReference type="PANTHER" id="PTHR43337:SF3">
    <property type="entry name" value="PURINE TRANSPORTER"/>
    <property type="match status" value="1"/>
</dbReference>
<feature type="transmembrane region" description="Helical" evidence="8">
    <location>
        <begin position="282"/>
        <end position="299"/>
    </location>
</feature>
<dbReference type="InterPro" id="IPR006043">
    <property type="entry name" value="NCS2"/>
</dbReference>
<dbReference type="Pfam" id="PF00860">
    <property type="entry name" value="Xan_ur_permease"/>
    <property type="match status" value="1"/>
</dbReference>
<dbReference type="STRING" id="1035309.A0A2C5X0H3"/>
<feature type="transmembrane region" description="Helical" evidence="8">
    <location>
        <begin position="428"/>
        <end position="448"/>
    </location>
</feature>
<feature type="transmembrane region" description="Helical" evidence="8">
    <location>
        <begin position="404"/>
        <end position="422"/>
    </location>
</feature>
<feature type="transmembrane region" description="Helical" evidence="8">
    <location>
        <begin position="226"/>
        <end position="247"/>
    </location>
</feature>
<comment type="subcellular location">
    <subcellularLocation>
        <location evidence="1">Membrane</location>
        <topology evidence="1">Multi-pass membrane protein</topology>
    </subcellularLocation>
</comment>
<evidence type="ECO:0000313" key="9">
    <source>
        <dbReference type="EMBL" id="PHH51401.1"/>
    </source>
</evidence>
<organism evidence="9 10">
    <name type="scientific">Ceratocystis fimbriata CBS 114723</name>
    <dbReference type="NCBI Taxonomy" id="1035309"/>
    <lineage>
        <taxon>Eukaryota</taxon>
        <taxon>Fungi</taxon>
        <taxon>Dikarya</taxon>
        <taxon>Ascomycota</taxon>
        <taxon>Pezizomycotina</taxon>
        <taxon>Sordariomycetes</taxon>
        <taxon>Hypocreomycetidae</taxon>
        <taxon>Microascales</taxon>
        <taxon>Ceratocystidaceae</taxon>
        <taxon>Ceratocystis</taxon>
    </lineage>
</organism>
<evidence type="ECO:0000256" key="1">
    <source>
        <dbReference type="ARBA" id="ARBA00004141"/>
    </source>
</evidence>
<evidence type="ECO:0000256" key="8">
    <source>
        <dbReference type="SAM" id="Phobius"/>
    </source>
</evidence>
<feature type="transmembrane region" description="Helical" evidence="8">
    <location>
        <begin position="366"/>
        <end position="392"/>
    </location>
</feature>
<accession>A0A2C5X0H3</accession>
<dbReference type="AlphaFoldDB" id="A0A2C5X0H3"/>
<reference evidence="9 10" key="2">
    <citation type="journal article" date="2013" name="IMA Fungus">
        <title>IMA Genome-F 1: Ceratocystis fimbriata: Draft nuclear genome sequence for the plant pathogen, Ceratocystis fimbriata.</title>
        <authorList>
            <person name="Wilken P.M."/>
            <person name="Steenkamp E.T."/>
            <person name="Wingfield M.J."/>
            <person name="de Beer Z.W."/>
            <person name="Wingfield B.D."/>
        </authorList>
    </citation>
    <scope>NUCLEOTIDE SEQUENCE [LARGE SCALE GENOMIC DNA]</scope>
    <source>
        <strain evidence="9 10">CBS 114723</strain>
    </source>
</reference>
<proteinExistence type="inferred from homology"/>
<sequence length="540" mass="60005">MSPIHQMHHVDPPMGNRASQSRHSPEQPTFLSWFKPKWSWLIHVARHLDRKISSSTFGRIFRLQGSGHIDEVPSATFFTEIRAGMTTFATMAYIIAVNATVLSQTGGNCFCSESNRQNCDNDPEYLICKEEVRRDLITATAAIAGLSSFLFGFLTNLPVALGPGMGLNAYFAFQVVGPNGSGSIPYSLALTAVFVEGLIFVVLALTGMRQWLVRLIPATIKTATGVGIGLFLTEIGLSYAAGIGAITGGWKSTPLALGGCAPELIDSQTQMCGSGLMSNPKMWVGIVAGGILTAFLMSFRVKYALIIGIVFVSILSWPRNTAITYFPHTDEGNSRYEFFKNVVSFRPIKHTLAQLDWDFGTNGSQFALALFTFLYVDIIDATATLYSMVGCMMIRQITQINWKYIGDILPSFVVMTFIPFSYSVAYGLIAGVFVYTALNSMIAVAVWASGGRLEPREYDMKEYWTWKGMGRQPWFVRAVRNRGRFWYDQDDPTKQGYNLEEDHDHGRRSSFETPPPVQPGERDKDGMAVQMPERAFTTRR</sequence>
<feature type="region of interest" description="Disordered" evidence="7">
    <location>
        <begin position="496"/>
        <end position="540"/>
    </location>
</feature>
<evidence type="ECO:0000256" key="7">
    <source>
        <dbReference type="SAM" id="MobiDB-lite"/>
    </source>
</evidence>
<keyword evidence="6 8" id="KW-0472">Membrane</keyword>
<feature type="transmembrane region" description="Helical" evidence="8">
    <location>
        <begin position="306"/>
        <end position="326"/>
    </location>
</feature>
<evidence type="ECO:0000256" key="2">
    <source>
        <dbReference type="ARBA" id="ARBA00005697"/>
    </source>
</evidence>
<evidence type="ECO:0000256" key="6">
    <source>
        <dbReference type="ARBA" id="ARBA00023136"/>
    </source>
</evidence>
<evidence type="ECO:0000313" key="10">
    <source>
        <dbReference type="Proteomes" id="UP000222788"/>
    </source>
</evidence>
<feature type="compositionally biased region" description="Polar residues" evidence="7">
    <location>
        <begin position="17"/>
        <end position="26"/>
    </location>
</feature>
<dbReference type="EMBL" id="APWK03000094">
    <property type="protein sequence ID" value="PHH51401.1"/>
    <property type="molecule type" value="Genomic_DNA"/>
</dbReference>
<name>A0A2C5X0H3_9PEZI</name>
<dbReference type="GO" id="GO:0015854">
    <property type="term" value="P:guanine transport"/>
    <property type="evidence" value="ECO:0007669"/>
    <property type="project" value="TreeGrafter"/>
</dbReference>
<dbReference type="OrthoDB" id="431212at2759"/>
<keyword evidence="4 8" id="KW-0812">Transmembrane</keyword>
<feature type="transmembrane region" description="Helical" evidence="8">
    <location>
        <begin position="136"/>
        <end position="155"/>
    </location>
</feature>
<gene>
    <name evidence="9" type="ORF">CFIMG_003118RA</name>
</gene>
<dbReference type="GO" id="GO:0005345">
    <property type="term" value="F:purine nucleobase transmembrane transporter activity"/>
    <property type="evidence" value="ECO:0007669"/>
    <property type="project" value="TreeGrafter"/>
</dbReference>
<keyword evidence="5 8" id="KW-1133">Transmembrane helix</keyword>
<comment type="caution">
    <text evidence="9">The sequence shown here is derived from an EMBL/GenBank/DDBJ whole genome shotgun (WGS) entry which is preliminary data.</text>
</comment>
<evidence type="ECO:0000256" key="5">
    <source>
        <dbReference type="ARBA" id="ARBA00022989"/>
    </source>
</evidence>
<dbReference type="Proteomes" id="UP000222788">
    <property type="component" value="Unassembled WGS sequence"/>
</dbReference>